<dbReference type="Proteomes" id="UP001152484">
    <property type="component" value="Unassembled WGS sequence"/>
</dbReference>
<accession>A0A9P1EI00</accession>
<reference evidence="1" key="1">
    <citation type="submission" date="2022-07" db="EMBL/GenBank/DDBJ databases">
        <authorList>
            <person name="Macas J."/>
            <person name="Novak P."/>
            <person name="Neumann P."/>
        </authorList>
    </citation>
    <scope>NUCLEOTIDE SEQUENCE</scope>
</reference>
<name>A0A9P1EI00_CUSEU</name>
<organism evidence="1 2">
    <name type="scientific">Cuscuta europaea</name>
    <name type="common">European dodder</name>
    <dbReference type="NCBI Taxonomy" id="41803"/>
    <lineage>
        <taxon>Eukaryota</taxon>
        <taxon>Viridiplantae</taxon>
        <taxon>Streptophyta</taxon>
        <taxon>Embryophyta</taxon>
        <taxon>Tracheophyta</taxon>
        <taxon>Spermatophyta</taxon>
        <taxon>Magnoliopsida</taxon>
        <taxon>eudicotyledons</taxon>
        <taxon>Gunneridae</taxon>
        <taxon>Pentapetalae</taxon>
        <taxon>asterids</taxon>
        <taxon>lamiids</taxon>
        <taxon>Solanales</taxon>
        <taxon>Convolvulaceae</taxon>
        <taxon>Cuscuteae</taxon>
        <taxon>Cuscuta</taxon>
        <taxon>Cuscuta subgen. Cuscuta</taxon>
    </lineage>
</organism>
<proteinExistence type="predicted"/>
<dbReference type="OrthoDB" id="1323294at2759"/>
<evidence type="ECO:0000313" key="1">
    <source>
        <dbReference type="EMBL" id="CAH9107192.1"/>
    </source>
</evidence>
<dbReference type="AlphaFoldDB" id="A0A9P1EI00"/>
<gene>
    <name evidence="1" type="ORF">CEURO_LOCUS17653</name>
</gene>
<protein>
    <submittedName>
        <fullName evidence="1">Uncharacterized protein</fullName>
    </submittedName>
</protein>
<comment type="caution">
    <text evidence="1">The sequence shown here is derived from an EMBL/GenBank/DDBJ whole genome shotgun (WGS) entry which is preliminary data.</text>
</comment>
<dbReference type="EMBL" id="CAMAPE010000050">
    <property type="protein sequence ID" value="CAH9107192.1"/>
    <property type="molecule type" value="Genomic_DNA"/>
</dbReference>
<evidence type="ECO:0000313" key="2">
    <source>
        <dbReference type="Proteomes" id="UP001152484"/>
    </source>
</evidence>
<keyword evidence="2" id="KW-1185">Reference proteome</keyword>
<sequence>MEGLEGQDAVIRYNFDKRKDLKTGMWYATCKWWEGKCSMGVSGGYGMAMKHIKSCDKAKGSGGFVDPIMAKNEPLKVMHADAVVEDSIDALSWPDVPDSEDQN</sequence>